<evidence type="ECO:0000313" key="2">
    <source>
        <dbReference type="Proteomes" id="UP000188268"/>
    </source>
</evidence>
<protein>
    <submittedName>
        <fullName evidence="1">Uncharacterized protein</fullName>
    </submittedName>
</protein>
<dbReference type="OrthoDB" id="1412949at2759"/>
<dbReference type="Proteomes" id="UP000188268">
    <property type="component" value="Unassembled WGS sequence"/>
</dbReference>
<accession>A0A1R3JGU3</accession>
<evidence type="ECO:0000313" key="1">
    <source>
        <dbReference type="EMBL" id="OMO94053.1"/>
    </source>
</evidence>
<dbReference type="Gramene" id="OMO94053">
    <property type="protein sequence ID" value="OMO94053"/>
    <property type="gene ID" value="CCACVL1_06212"/>
</dbReference>
<keyword evidence="2" id="KW-1185">Reference proteome</keyword>
<gene>
    <name evidence="1" type="ORF">CCACVL1_06212</name>
</gene>
<proteinExistence type="predicted"/>
<reference evidence="1 2" key="1">
    <citation type="submission" date="2013-09" db="EMBL/GenBank/DDBJ databases">
        <title>Corchorus capsularis genome sequencing.</title>
        <authorList>
            <person name="Alam M."/>
            <person name="Haque M.S."/>
            <person name="Islam M.S."/>
            <person name="Emdad E.M."/>
            <person name="Islam M.M."/>
            <person name="Ahmed B."/>
            <person name="Halim A."/>
            <person name="Hossen Q.M.M."/>
            <person name="Hossain M.Z."/>
            <person name="Ahmed R."/>
            <person name="Khan M.M."/>
            <person name="Islam R."/>
            <person name="Rashid M.M."/>
            <person name="Khan S.A."/>
            <person name="Rahman M.S."/>
            <person name="Alam M."/>
        </authorList>
    </citation>
    <scope>NUCLEOTIDE SEQUENCE [LARGE SCALE GENOMIC DNA]</scope>
    <source>
        <strain evidence="2">cv. CVL-1</strain>
        <tissue evidence="1">Whole seedling</tissue>
    </source>
</reference>
<organism evidence="1 2">
    <name type="scientific">Corchorus capsularis</name>
    <name type="common">Jute</name>
    <dbReference type="NCBI Taxonomy" id="210143"/>
    <lineage>
        <taxon>Eukaryota</taxon>
        <taxon>Viridiplantae</taxon>
        <taxon>Streptophyta</taxon>
        <taxon>Embryophyta</taxon>
        <taxon>Tracheophyta</taxon>
        <taxon>Spermatophyta</taxon>
        <taxon>Magnoliopsida</taxon>
        <taxon>eudicotyledons</taxon>
        <taxon>Gunneridae</taxon>
        <taxon>Pentapetalae</taxon>
        <taxon>rosids</taxon>
        <taxon>malvids</taxon>
        <taxon>Malvales</taxon>
        <taxon>Malvaceae</taxon>
        <taxon>Grewioideae</taxon>
        <taxon>Apeibeae</taxon>
        <taxon>Corchorus</taxon>
    </lineage>
</organism>
<comment type="caution">
    <text evidence="1">The sequence shown here is derived from an EMBL/GenBank/DDBJ whole genome shotgun (WGS) entry which is preliminary data.</text>
</comment>
<dbReference type="AlphaFoldDB" id="A0A1R3JGU3"/>
<dbReference type="EMBL" id="AWWV01007973">
    <property type="protein sequence ID" value="OMO94053.1"/>
    <property type="molecule type" value="Genomic_DNA"/>
</dbReference>
<name>A0A1R3JGU3_COCAP</name>
<feature type="non-terminal residue" evidence="1">
    <location>
        <position position="59"/>
    </location>
</feature>
<sequence>MEGDNQDVTLLDKNDEGFQNSDYLNREDTEILDLMGVVVNNADDAYKLYKDYGYRMGFS</sequence>